<proteinExistence type="predicted"/>
<accession>A0ABY7WR75</accession>
<gene>
    <name evidence="2" type="ORF">PQ472_00190</name>
</gene>
<organism evidence="2 3">
    <name type="scientific">Lacticaseibacillus pabuli</name>
    <dbReference type="NCBI Taxonomy" id="3025672"/>
    <lineage>
        <taxon>Bacteria</taxon>
        <taxon>Bacillati</taxon>
        <taxon>Bacillota</taxon>
        <taxon>Bacilli</taxon>
        <taxon>Lactobacillales</taxon>
        <taxon>Lactobacillaceae</taxon>
        <taxon>Lacticaseibacillus</taxon>
    </lineage>
</organism>
<name>A0ABY7WR75_9LACO</name>
<dbReference type="Pfam" id="PF12728">
    <property type="entry name" value="HTH_17"/>
    <property type="match status" value="1"/>
</dbReference>
<dbReference type="InterPro" id="IPR010093">
    <property type="entry name" value="SinI_DNA-bd"/>
</dbReference>
<dbReference type="InterPro" id="IPR041657">
    <property type="entry name" value="HTH_17"/>
</dbReference>
<evidence type="ECO:0000259" key="1">
    <source>
        <dbReference type="Pfam" id="PF12728"/>
    </source>
</evidence>
<dbReference type="EMBL" id="CP117884">
    <property type="protein sequence ID" value="WDF82692.1"/>
    <property type="molecule type" value="Genomic_DNA"/>
</dbReference>
<dbReference type="RefSeq" id="WP_274260343.1">
    <property type="nucleotide sequence ID" value="NZ_CP117884.1"/>
</dbReference>
<keyword evidence="3" id="KW-1185">Reference proteome</keyword>
<evidence type="ECO:0000313" key="3">
    <source>
        <dbReference type="Proteomes" id="UP001220377"/>
    </source>
</evidence>
<reference evidence="2 3" key="1">
    <citation type="submission" date="2023-02" db="EMBL/GenBank/DDBJ databases">
        <title>Genome sequence of Lacticaseibacillus sp. KACC 23028.</title>
        <authorList>
            <person name="Kim S."/>
            <person name="Heo J."/>
            <person name="Kwon S.-W."/>
        </authorList>
    </citation>
    <scope>NUCLEOTIDE SEQUENCE [LARGE SCALE GENOMIC DNA]</scope>
    <source>
        <strain evidence="2 3">KACC 23028</strain>
    </source>
</reference>
<dbReference type="Proteomes" id="UP001220377">
    <property type="component" value="Chromosome"/>
</dbReference>
<evidence type="ECO:0000313" key="2">
    <source>
        <dbReference type="EMBL" id="WDF82692.1"/>
    </source>
</evidence>
<protein>
    <submittedName>
        <fullName evidence="2">Helix-turn-helix domain-containing protein</fullName>
    </submittedName>
</protein>
<feature type="domain" description="Helix-turn-helix" evidence="1">
    <location>
        <begin position="43"/>
        <end position="90"/>
    </location>
</feature>
<dbReference type="NCBIfam" id="TIGR01764">
    <property type="entry name" value="excise"/>
    <property type="match status" value="1"/>
</dbReference>
<sequence length="93" mass="10070">MQAQATITLPAELTELIHSEVSQTVAEMMHAQPKAQTDAPDFLNLGQAADFLGISRGTLTKLINQGDVKVTFIGTAKRISKAQLIKFMTDKAI</sequence>